<dbReference type="Proteomes" id="UP000018719">
    <property type="component" value="Unassembled WGS sequence"/>
</dbReference>
<dbReference type="InterPro" id="IPR004045">
    <property type="entry name" value="Glutathione_S-Trfase_N"/>
</dbReference>
<dbReference type="InterPro" id="IPR036249">
    <property type="entry name" value="Thioredoxin-like_sf"/>
</dbReference>
<dbReference type="PROSITE" id="PS50404">
    <property type="entry name" value="GST_NTER"/>
    <property type="match status" value="1"/>
</dbReference>
<evidence type="ECO:0000313" key="3">
    <source>
        <dbReference type="Proteomes" id="UP000018719"/>
    </source>
</evidence>
<dbReference type="PROSITE" id="PS51354">
    <property type="entry name" value="GLUTAREDOXIN_2"/>
    <property type="match status" value="1"/>
</dbReference>
<accession>V6HDG8</accession>
<dbReference type="AlphaFoldDB" id="V6HDG8"/>
<dbReference type="PANTHER" id="PTHR45288">
    <property type="entry name" value="THIOREDOXIN FAMILY PROTEIN"/>
    <property type="match status" value="1"/>
</dbReference>
<proteinExistence type="predicted"/>
<organism evidence="2 3">
    <name type="scientific">Leptospira inadai serovar Lyme str. 10</name>
    <dbReference type="NCBI Taxonomy" id="1049790"/>
    <lineage>
        <taxon>Bacteria</taxon>
        <taxon>Pseudomonadati</taxon>
        <taxon>Spirochaetota</taxon>
        <taxon>Spirochaetia</taxon>
        <taxon>Leptospirales</taxon>
        <taxon>Leptospiraceae</taxon>
        <taxon>Leptospira</taxon>
    </lineage>
</organism>
<evidence type="ECO:0000259" key="1">
    <source>
        <dbReference type="PROSITE" id="PS50404"/>
    </source>
</evidence>
<dbReference type="SUPFAM" id="SSF52833">
    <property type="entry name" value="Thioredoxin-like"/>
    <property type="match status" value="1"/>
</dbReference>
<dbReference type="EMBL" id="AHMM02000016">
    <property type="protein sequence ID" value="EQA37143.1"/>
    <property type="molecule type" value="Genomic_DNA"/>
</dbReference>
<gene>
    <name evidence="2" type="ORF">LEP1GSC047_0707</name>
</gene>
<name>V6HDG8_9LEPT</name>
<reference evidence="2 3" key="1">
    <citation type="submission" date="2013-05" db="EMBL/GenBank/DDBJ databases">
        <authorList>
            <person name="Harkins D.M."/>
            <person name="Durkin A.S."/>
            <person name="Brinkac L.M."/>
            <person name="Haft D.H."/>
            <person name="Selengut J.D."/>
            <person name="Sanka R."/>
            <person name="DePew J."/>
            <person name="Purushe J."/>
            <person name="Hartskeerl R.A."/>
            <person name="Ahmed A."/>
            <person name="van der Linden H."/>
            <person name="Goris M.G.A."/>
            <person name="Vinetz J.M."/>
            <person name="Sutton G.G."/>
            <person name="Nierman W.C."/>
            <person name="Fouts D.E."/>
        </authorList>
    </citation>
    <scope>NUCLEOTIDE SEQUENCE [LARGE SCALE GENOMIC DNA]</scope>
    <source>
        <strain evidence="2 3">10</strain>
    </source>
</reference>
<sequence length="87" mass="9885">MMKLYQFLTCPYCAYVRDEFSKLGLEVGKDFELVEASRGTAGREEVVQLGGLSQVPFLVDGDIKMYESRDIVDYVRSKPKISKAQQI</sequence>
<feature type="domain" description="GST N-terminal" evidence="1">
    <location>
        <begin position="1"/>
        <end position="83"/>
    </location>
</feature>
<protein>
    <submittedName>
        <fullName evidence="2">Glutaredoxin</fullName>
    </submittedName>
</protein>
<dbReference type="Pfam" id="PF13417">
    <property type="entry name" value="GST_N_3"/>
    <property type="match status" value="1"/>
</dbReference>
<dbReference type="Gene3D" id="3.40.30.10">
    <property type="entry name" value="Glutaredoxin"/>
    <property type="match status" value="1"/>
</dbReference>
<evidence type="ECO:0000313" key="2">
    <source>
        <dbReference type="EMBL" id="EQA37143.1"/>
    </source>
</evidence>
<dbReference type="STRING" id="1049790.LEP1GSC047_0707"/>
<comment type="caution">
    <text evidence="2">The sequence shown here is derived from an EMBL/GenBank/DDBJ whole genome shotgun (WGS) entry which is preliminary data.</text>
</comment>
<dbReference type="PANTHER" id="PTHR45288:SF1">
    <property type="entry name" value="THIOREDOXIN FAMILY PROTEIN"/>
    <property type="match status" value="1"/>
</dbReference>